<reference evidence="2" key="1">
    <citation type="journal article" date="2022" name="bioRxiv">
        <title>Sequencing and chromosome-scale assembly of the giantPleurodeles waltlgenome.</title>
        <authorList>
            <person name="Brown T."/>
            <person name="Elewa A."/>
            <person name="Iarovenko S."/>
            <person name="Subramanian E."/>
            <person name="Araus A.J."/>
            <person name="Petzold A."/>
            <person name="Susuki M."/>
            <person name="Suzuki K.-i.T."/>
            <person name="Hayashi T."/>
            <person name="Toyoda A."/>
            <person name="Oliveira C."/>
            <person name="Osipova E."/>
            <person name="Leigh N.D."/>
            <person name="Simon A."/>
            <person name="Yun M.H."/>
        </authorList>
    </citation>
    <scope>NUCLEOTIDE SEQUENCE</scope>
    <source>
        <strain evidence="2">20211129_DDA</strain>
        <tissue evidence="2">Liver</tissue>
    </source>
</reference>
<feature type="region of interest" description="Disordered" evidence="1">
    <location>
        <begin position="1"/>
        <end position="38"/>
    </location>
</feature>
<dbReference type="EMBL" id="JANPWB010000013">
    <property type="protein sequence ID" value="KAJ1105039.1"/>
    <property type="molecule type" value="Genomic_DNA"/>
</dbReference>
<evidence type="ECO:0000313" key="2">
    <source>
        <dbReference type="EMBL" id="KAJ1105039.1"/>
    </source>
</evidence>
<protein>
    <submittedName>
        <fullName evidence="2">Uncharacterized protein</fullName>
    </submittedName>
</protein>
<sequence length="130" mass="14625">MLMPGCRRNAEASSEPLLGTPAQKSEKTESRPGTLIEVGSAETTELEEGWTRLLGTPRQALPSCVNAGGLPKTSLPFFMAYWRRLCLAFCRRTLASPRGEEEICKKCTSKAQRRGDFSRAFFLWERLRLK</sequence>
<comment type="caution">
    <text evidence="2">The sequence shown here is derived from an EMBL/GenBank/DDBJ whole genome shotgun (WGS) entry which is preliminary data.</text>
</comment>
<dbReference type="AlphaFoldDB" id="A0AAV7MPN9"/>
<proteinExistence type="predicted"/>
<dbReference type="Proteomes" id="UP001066276">
    <property type="component" value="Chromosome 9"/>
</dbReference>
<evidence type="ECO:0000313" key="3">
    <source>
        <dbReference type="Proteomes" id="UP001066276"/>
    </source>
</evidence>
<organism evidence="2 3">
    <name type="scientific">Pleurodeles waltl</name>
    <name type="common">Iberian ribbed newt</name>
    <dbReference type="NCBI Taxonomy" id="8319"/>
    <lineage>
        <taxon>Eukaryota</taxon>
        <taxon>Metazoa</taxon>
        <taxon>Chordata</taxon>
        <taxon>Craniata</taxon>
        <taxon>Vertebrata</taxon>
        <taxon>Euteleostomi</taxon>
        <taxon>Amphibia</taxon>
        <taxon>Batrachia</taxon>
        <taxon>Caudata</taxon>
        <taxon>Salamandroidea</taxon>
        <taxon>Salamandridae</taxon>
        <taxon>Pleurodelinae</taxon>
        <taxon>Pleurodeles</taxon>
    </lineage>
</organism>
<gene>
    <name evidence="2" type="ORF">NDU88_002447</name>
</gene>
<keyword evidence="3" id="KW-1185">Reference proteome</keyword>
<name>A0AAV7MPN9_PLEWA</name>
<evidence type="ECO:0000256" key="1">
    <source>
        <dbReference type="SAM" id="MobiDB-lite"/>
    </source>
</evidence>
<accession>A0AAV7MPN9</accession>